<dbReference type="Pfam" id="PF24681">
    <property type="entry name" value="Kelch_KLHDC2_KLHL20_DRC7"/>
    <property type="match status" value="1"/>
</dbReference>
<dbReference type="PANTHER" id="PTHR46376:SF1">
    <property type="entry name" value="LEUCINE-ZIPPER-LIKE TRANSCRIPTIONAL REGULATOR 1"/>
    <property type="match status" value="1"/>
</dbReference>
<evidence type="ECO:0000256" key="1">
    <source>
        <dbReference type="ARBA" id="ARBA00022441"/>
    </source>
</evidence>
<dbReference type="AlphaFoldDB" id="A0A0G1WP31"/>
<dbReference type="Gene3D" id="2.120.10.80">
    <property type="entry name" value="Kelch-type beta propeller"/>
    <property type="match status" value="1"/>
</dbReference>
<keyword evidence="1" id="KW-0880">Kelch repeat</keyword>
<reference evidence="3 4" key="1">
    <citation type="journal article" date="2015" name="Nature">
        <title>rRNA introns, odd ribosomes, and small enigmatic genomes across a large radiation of phyla.</title>
        <authorList>
            <person name="Brown C.T."/>
            <person name="Hug L.A."/>
            <person name="Thomas B.C."/>
            <person name="Sharon I."/>
            <person name="Castelle C.J."/>
            <person name="Singh A."/>
            <person name="Wilkins M.J."/>
            <person name="Williams K.H."/>
            <person name="Banfield J.F."/>
        </authorList>
    </citation>
    <scope>NUCLEOTIDE SEQUENCE [LARGE SCALE GENOMIC DNA]</scope>
</reference>
<dbReference type="InterPro" id="IPR015915">
    <property type="entry name" value="Kelch-typ_b-propeller"/>
</dbReference>
<dbReference type="SUPFAM" id="SSF117281">
    <property type="entry name" value="Kelch motif"/>
    <property type="match status" value="1"/>
</dbReference>
<evidence type="ECO:0000256" key="2">
    <source>
        <dbReference type="ARBA" id="ARBA00022737"/>
    </source>
</evidence>
<dbReference type="Proteomes" id="UP000034201">
    <property type="component" value="Unassembled WGS sequence"/>
</dbReference>
<organism evidence="3 4">
    <name type="scientific">Candidatus Adlerbacteria bacterium GW2011_GWC1_50_9</name>
    <dbReference type="NCBI Taxonomy" id="1618608"/>
    <lineage>
        <taxon>Bacteria</taxon>
        <taxon>Candidatus Adleribacteriota</taxon>
    </lineage>
</organism>
<proteinExistence type="predicted"/>
<evidence type="ECO:0000313" key="4">
    <source>
        <dbReference type="Proteomes" id="UP000034201"/>
    </source>
</evidence>
<evidence type="ECO:0008006" key="5">
    <source>
        <dbReference type="Google" id="ProtNLM"/>
    </source>
</evidence>
<name>A0A0G1WP31_9BACT</name>
<keyword evidence="2" id="KW-0677">Repeat</keyword>
<dbReference type="InterPro" id="IPR051568">
    <property type="entry name" value="LZTR1/Attractin"/>
</dbReference>
<protein>
    <recommendedName>
        <fullName evidence="5">Galactose oxidase</fullName>
    </recommendedName>
</protein>
<accession>A0A0G1WP31</accession>
<dbReference type="EMBL" id="LCQQ01000028">
    <property type="protein sequence ID" value="KKW20593.1"/>
    <property type="molecule type" value="Genomic_DNA"/>
</dbReference>
<sequence length="221" mass="25785">MSAVGGPKTDNNGISWEEIIPESIFKNSEVGLQKFPEVEGHQLVVFKDKLWLFGGVRYTDRKLVNEVWYTDDGSNWERAVKNAPWDPRWDHGIAEFRGAMWVTGGMDLADNEFNDVWRSEDGFRWERITEHAPWAARQGHVMLVYKDYLWVIGQLNDDPAKGKNDVWFSPDGYEWKKTDTDPAWLGREDHEALVFKDAIWVFGGMTSDWKWSNEVWRSVLQ</sequence>
<gene>
    <name evidence="3" type="ORF">UY61_C0028G0011</name>
</gene>
<evidence type="ECO:0000313" key="3">
    <source>
        <dbReference type="EMBL" id="KKW20593.1"/>
    </source>
</evidence>
<dbReference type="PANTHER" id="PTHR46376">
    <property type="entry name" value="LEUCINE-ZIPPER-LIKE TRANSCRIPTIONAL REGULATOR 1"/>
    <property type="match status" value="1"/>
</dbReference>
<comment type="caution">
    <text evidence="3">The sequence shown here is derived from an EMBL/GenBank/DDBJ whole genome shotgun (WGS) entry which is preliminary data.</text>
</comment>